<keyword evidence="6 9" id="KW-0687">Ribonucleoprotein</keyword>
<dbReference type="GO" id="GO:0019843">
    <property type="term" value="F:rRNA binding"/>
    <property type="evidence" value="ECO:0007669"/>
    <property type="project" value="UniProtKB-UniRule"/>
</dbReference>
<proteinExistence type="inferred from homology"/>
<dbReference type="InterPro" id="IPR023036">
    <property type="entry name" value="Ribosomal_uS14_bac/plastid"/>
</dbReference>
<dbReference type="RefSeq" id="WP_098461258.1">
    <property type="nucleotide sequence ID" value="NZ_PDJC01000001.1"/>
</dbReference>
<evidence type="ECO:0000256" key="8">
    <source>
        <dbReference type="ARBA" id="ARBA00047110"/>
    </source>
</evidence>
<dbReference type="EMBL" id="PDJC01000001">
    <property type="protein sequence ID" value="PFG17859.1"/>
    <property type="molecule type" value="Genomic_DNA"/>
</dbReference>
<dbReference type="FunFam" id="1.10.287.1480:FF:000001">
    <property type="entry name" value="30S ribosomal protein S14"/>
    <property type="match status" value="1"/>
</dbReference>
<dbReference type="GO" id="GO:0015935">
    <property type="term" value="C:small ribosomal subunit"/>
    <property type="evidence" value="ECO:0007669"/>
    <property type="project" value="TreeGrafter"/>
</dbReference>
<evidence type="ECO:0000256" key="1">
    <source>
        <dbReference type="ARBA" id="ARBA00003686"/>
    </source>
</evidence>
<dbReference type="GO" id="GO:0003735">
    <property type="term" value="F:structural constituent of ribosome"/>
    <property type="evidence" value="ECO:0007669"/>
    <property type="project" value="InterPro"/>
</dbReference>
<dbReference type="GO" id="GO:0006412">
    <property type="term" value="P:translation"/>
    <property type="evidence" value="ECO:0007669"/>
    <property type="project" value="UniProtKB-UniRule"/>
</dbReference>
<dbReference type="Gene3D" id="1.10.287.1480">
    <property type="match status" value="1"/>
</dbReference>
<dbReference type="PANTHER" id="PTHR19836:SF23">
    <property type="entry name" value="SMALL RIBOSOMAL SUBUNIT PROTEIN US14A"/>
    <property type="match status" value="1"/>
</dbReference>
<dbReference type="InterPro" id="IPR001209">
    <property type="entry name" value="Ribosomal_uS14"/>
</dbReference>
<sequence>MASQAKIAAEARRRATVARYASRRAELKESARTGATLEERMAAQRALARLPRDASPVRLRNRDATDGRPRGYLRKAGVSRVKFRELAHAGFLPGITKSSW</sequence>
<dbReference type="SUPFAM" id="SSF57716">
    <property type="entry name" value="Glucocorticoid receptor-like (DNA-binding domain)"/>
    <property type="match status" value="1"/>
</dbReference>
<dbReference type="GO" id="GO:0005737">
    <property type="term" value="C:cytoplasm"/>
    <property type="evidence" value="ECO:0007669"/>
    <property type="project" value="UniProtKB-ARBA"/>
</dbReference>
<accession>A0A2A9CWA6</accession>
<comment type="subunit">
    <text evidence="8 9">Part of the 30S ribosomal subunit. Contacts proteins S3 and S10.</text>
</comment>
<gene>
    <name evidence="9" type="primary">rpsN</name>
    <name evidence="10" type="ORF">ATK74_2436</name>
</gene>
<dbReference type="Pfam" id="PF00253">
    <property type="entry name" value="Ribosomal_S14"/>
    <property type="match status" value="1"/>
</dbReference>
<comment type="function">
    <text evidence="1 9">Binds 16S rRNA, required for the assembly of 30S particles and may also be responsible for determining the conformation of the 16S rRNA at the A site.</text>
</comment>
<dbReference type="OrthoDB" id="9810484at2"/>
<keyword evidence="4 9" id="KW-0694">RNA-binding</keyword>
<comment type="similarity">
    <text evidence="2 9">Belongs to the universal ribosomal protein uS14 family.</text>
</comment>
<dbReference type="Proteomes" id="UP000226079">
    <property type="component" value="Unassembled WGS sequence"/>
</dbReference>
<evidence type="ECO:0000256" key="2">
    <source>
        <dbReference type="ARBA" id="ARBA00009083"/>
    </source>
</evidence>
<keyword evidence="3 9" id="KW-0699">rRNA-binding</keyword>
<dbReference type="PANTHER" id="PTHR19836">
    <property type="entry name" value="30S RIBOSOMAL PROTEIN S14"/>
    <property type="match status" value="1"/>
</dbReference>
<evidence type="ECO:0000313" key="10">
    <source>
        <dbReference type="EMBL" id="PFG17859.1"/>
    </source>
</evidence>
<dbReference type="AlphaFoldDB" id="A0A2A9CWA6"/>
<organism evidence="10 11">
    <name type="scientific">Propionicimonas paludicola</name>
    <dbReference type="NCBI Taxonomy" id="185243"/>
    <lineage>
        <taxon>Bacteria</taxon>
        <taxon>Bacillati</taxon>
        <taxon>Actinomycetota</taxon>
        <taxon>Actinomycetes</taxon>
        <taxon>Propionibacteriales</taxon>
        <taxon>Nocardioidaceae</taxon>
        <taxon>Propionicimonas</taxon>
    </lineage>
</organism>
<dbReference type="HAMAP" id="MF_00537">
    <property type="entry name" value="Ribosomal_uS14_1"/>
    <property type="match status" value="1"/>
</dbReference>
<evidence type="ECO:0000313" key="11">
    <source>
        <dbReference type="Proteomes" id="UP000226079"/>
    </source>
</evidence>
<name>A0A2A9CWA6_9ACTN</name>
<evidence type="ECO:0000256" key="9">
    <source>
        <dbReference type="HAMAP-Rule" id="MF_00537"/>
    </source>
</evidence>
<evidence type="ECO:0000256" key="6">
    <source>
        <dbReference type="ARBA" id="ARBA00023274"/>
    </source>
</evidence>
<keyword evidence="11" id="KW-1185">Reference proteome</keyword>
<reference evidence="10 11" key="1">
    <citation type="submission" date="2017-10" db="EMBL/GenBank/DDBJ databases">
        <title>Sequencing the genomes of 1000 actinobacteria strains.</title>
        <authorList>
            <person name="Klenk H.-P."/>
        </authorList>
    </citation>
    <scope>NUCLEOTIDE SEQUENCE [LARGE SCALE GENOMIC DNA]</scope>
    <source>
        <strain evidence="10 11">DSM 15597</strain>
    </source>
</reference>
<keyword evidence="5 9" id="KW-0689">Ribosomal protein</keyword>
<comment type="caution">
    <text evidence="10">The sequence shown here is derived from an EMBL/GenBank/DDBJ whole genome shotgun (WGS) entry which is preliminary data.</text>
</comment>
<protein>
    <recommendedName>
        <fullName evidence="7 9">Small ribosomal subunit protein uS14</fullName>
    </recommendedName>
</protein>
<evidence type="ECO:0000256" key="7">
    <source>
        <dbReference type="ARBA" id="ARBA00035167"/>
    </source>
</evidence>
<evidence type="ECO:0000256" key="3">
    <source>
        <dbReference type="ARBA" id="ARBA00022730"/>
    </source>
</evidence>
<evidence type="ECO:0000256" key="5">
    <source>
        <dbReference type="ARBA" id="ARBA00022980"/>
    </source>
</evidence>
<dbReference type="NCBIfam" id="NF006477">
    <property type="entry name" value="PRK08881.1"/>
    <property type="match status" value="1"/>
</dbReference>
<evidence type="ECO:0000256" key="4">
    <source>
        <dbReference type="ARBA" id="ARBA00022884"/>
    </source>
</evidence>